<sequence>MTNESIDQVPAAYRPTEDPEPANTSGPTALHQRSSREEKTGRSRRLEYPPAPQPLVGPIIDNHTHLDFRDGLVEVNVHQAMDAAEQVGVIGAIQVGCNLEAARFTVEAVEAEHRLLGAVAIHPNDAARMAQRGELDDALDEIFTLANHPRIRAVGETGLDYFRTGPDGIDAQKYSFRRHLDMAVRLDKALQIHDRDAHDDVVEILDQADQLPRHVVFHCFSGDASLARICNDRGWMMSFAGPVSFKANDALREAARIARPELMLVETDAPFLTPHPYRGRPNAPYLTPLTLRTLASVRGISEEAMAQTVLENTLRVYGAFDAS</sequence>
<feature type="compositionally biased region" description="Basic and acidic residues" evidence="2">
    <location>
        <begin position="34"/>
        <end position="47"/>
    </location>
</feature>
<dbReference type="RefSeq" id="WP_278158885.1">
    <property type="nucleotide sequence ID" value="NZ_CP121252.1"/>
</dbReference>
<dbReference type="Pfam" id="PF01026">
    <property type="entry name" value="TatD_DNase"/>
    <property type="match status" value="1"/>
</dbReference>
<evidence type="ECO:0000256" key="2">
    <source>
        <dbReference type="SAM" id="MobiDB-lite"/>
    </source>
</evidence>
<keyword evidence="3" id="KW-0378">Hydrolase</keyword>
<dbReference type="InterPro" id="IPR032466">
    <property type="entry name" value="Metal_Hydrolase"/>
</dbReference>
<evidence type="ECO:0000313" key="4">
    <source>
        <dbReference type="Proteomes" id="UP001219037"/>
    </source>
</evidence>
<dbReference type="InterPro" id="IPR015991">
    <property type="entry name" value="TatD/YcfH-like"/>
</dbReference>
<protein>
    <submittedName>
        <fullName evidence="3">TatD family hydrolase</fullName>
    </submittedName>
</protein>
<accession>A0ABY8H9S1</accession>
<dbReference type="NCBIfam" id="TIGR00010">
    <property type="entry name" value="YchF/TatD family DNA exonuclease"/>
    <property type="match status" value="1"/>
</dbReference>
<dbReference type="GO" id="GO:0016787">
    <property type="term" value="F:hydrolase activity"/>
    <property type="evidence" value="ECO:0007669"/>
    <property type="project" value="UniProtKB-KW"/>
</dbReference>
<dbReference type="PANTHER" id="PTHR46124:SF2">
    <property type="entry name" value="D-AMINOACYL-TRNA DEACYLASE"/>
    <property type="match status" value="1"/>
</dbReference>
<dbReference type="InterPro" id="IPR001130">
    <property type="entry name" value="TatD-like"/>
</dbReference>
<feature type="region of interest" description="Disordered" evidence="2">
    <location>
        <begin position="1"/>
        <end position="57"/>
    </location>
</feature>
<proteinExistence type="predicted"/>
<dbReference type="PIRSF" id="PIRSF005902">
    <property type="entry name" value="DNase_TatD"/>
    <property type="match status" value="1"/>
</dbReference>
<keyword evidence="1" id="KW-0479">Metal-binding</keyword>
<evidence type="ECO:0000256" key="1">
    <source>
        <dbReference type="ARBA" id="ARBA00022723"/>
    </source>
</evidence>
<gene>
    <name evidence="3" type="ORF">P8192_04695</name>
</gene>
<name>A0ABY8H9S1_9MICC</name>
<dbReference type="Gene3D" id="3.20.20.140">
    <property type="entry name" value="Metal-dependent hydrolases"/>
    <property type="match status" value="1"/>
</dbReference>
<dbReference type="CDD" id="cd01310">
    <property type="entry name" value="TatD_DNAse"/>
    <property type="match status" value="1"/>
</dbReference>
<reference evidence="3 4" key="1">
    <citation type="submission" date="2023-04" db="EMBL/GenBank/DDBJ databases">
        <title>Funneling lignin-derived compounds into biodiesel using alkali-halophilic Citricoccus sp. P2.</title>
        <authorList>
            <person name="Luo C.-B."/>
        </authorList>
    </citation>
    <scope>NUCLEOTIDE SEQUENCE [LARGE SCALE GENOMIC DNA]</scope>
    <source>
        <strain evidence="3 4">P2</strain>
    </source>
</reference>
<keyword evidence="4" id="KW-1185">Reference proteome</keyword>
<organism evidence="3 4">
    <name type="scientific">Citricoccus muralis</name>
    <dbReference type="NCBI Taxonomy" id="169134"/>
    <lineage>
        <taxon>Bacteria</taxon>
        <taxon>Bacillati</taxon>
        <taxon>Actinomycetota</taxon>
        <taxon>Actinomycetes</taxon>
        <taxon>Micrococcales</taxon>
        <taxon>Micrococcaceae</taxon>
        <taxon>Citricoccus</taxon>
    </lineage>
</organism>
<dbReference type="Proteomes" id="UP001219037">
    <property type="component" value="Chromosome"/>
</dbReference>
<evidence type="ECO:0000313" key="3">
    <source>
        <dbReference type="EMBL" id="WFP17413.1"/>
    </source>
</evidence>
<dbReference type="EMBL" id="CP121252">
    <property type="protein sequence ID" value="WFP17413.1"/>
    <property type="molecule type" value="Genomic_DNA"/>
</dbReference>
<dbReference type="SUPFAM" id="SSF51556">
    <property type="entry name" value="Metallo-dependent hydrolases"/>
    <property type="match status" value="1"/>
</dbReference>
<dbReference type="PANTHER" id="PTHR46124">
    <property type="entry name" value="D-AMINOACYL-TRNA DEACYLASE"/>
    <property type="match status" value="1"/>
</dbReference>